<feature type="compositionally biased region" description="Basic and acidic residues" evidence="1">
    <location>
        <begin position="860"/>
        <end position="876"/>
    </location>
</feature>
<reference evidence="5" key="1">
    <citation type="submission" date="2025-08" db="UniProtKB">
        <authorList>
            <consortium name="RefSeq"/>
        </authorList>
    </citation>
    <scope>IDENTIFICATION</scope>
    <source>
        <strain evidence="5">15112-1751.03</strain>
        <tissue evidence="5">Whole Adult</tissue>
    </source>
</reference>
<dbReference type="PANTHER" id="PTHR39079">
    <property type="entry name" value="FI08034P-RELATED"/>
    <property type="match status" value="1"/>
</dbReference>
<evidence type="ECO:0000259" key="2">
    <source>
        <dbReference type="Pfam" id="PF16003"/>
    </source>
</evidence>
<feature type="domain" description="DUF4776" evidence="2">
    <location>
        <begin position="312"/>
        <end position="757"/>
    </location>
</feature>
<dbReference type="PANTHER" id="PTHR39079:SF1">
    <property type="entry name" value="GH11706P-RELATED"/>
    <property type="match status" value="1"/>
</dbReference>
<feature type="domain" description="DUF4788" evidence="3">
    <location>
        <begin position="32"/>
        <end position="256"/>
    </location>
</feature>
<organism evidence="4 5">
    <name type="scientific">Drosophila albomicans</name>
    <name type="common">Fruit fly</name>
    <dbReference type="NCBI Taxonomy" id="7291"/>
    <lineage>
        <taxon>Eukaryota</taxon>
        <taxon>Metazoa</taxon>
        <taxon>Ecdysozoa</taxon>
        <taxon>Arthropoda</taxon>
        <taxon>Hexapoda</taxon>
        <taxon>Insecta</taxon>
        <taxon>Pterygota</taxon>
        <taxon>Neoptera</taxon>
        <taxon>Endopterygota</taxon>
        <taxon>Diptera</taxon>
        <taxon>Brachycera</taxon>
        <taxon>Muscomorpha</taxon>
        <taxon>Ephydroidea</taxon>
        <taxon>Drosophilidae</taxon>
        <taxon>Drosophila</taxon>
    </lineage>
</organism>
<dbReference type="GeneID" id="117574127"/>
<dbReference type="InterPro" id="IPR031992">
    <property type="entry name" value="DUF4788"/>
</dbReference>
<evidence type="ECO:0000256" key="1">
    <source>
        <dbReference type="SAM" id="MobiDB-lite"/>
    </source>
</evidence>
<feature type="compositionally biased region" description="Basic and acidic residues" evidence="1">
    <location>
        <begin position="468"/>
        <end position="479"/>
    </location>
</feature>
<gene>
    <name evidence="5" type="primary">LOC117574127</name>
</gene>
<sequence length="898" mass="100663">MDRRKTSVKKSIKKSILRPSLVIKCNFVFDIIVTNFYTPQLKTDDKNKLSIGVQFNRKPIEITGNRINVNDFVNGTGTEFQINPYKLRQTIEECGMPVSVKYNGILIGSGQLLFPESFTENIAEDMTDLMHSDTCNFQKNGEVVGSIEFLLRLLIKCEENKGPSECRQFMGSCISPHDILFLVSESQKCPHPCDPCLDAWEQEEGDERINLDLLRYQTVKPPPSTAETLLYNPGLDAISCELKKMTTDCVSTIDTILKGTKRPTPPCRTADSLRGPCDGPCSQAEEQAAAPAVLNFSAPKMEVSVGDSKKKDIKPSRFCPGCLANMSWLPLFAACPKCGLKPSPVAGEEKPLKADNIILEYLGKSKQTVDDYCKLPCDKPEEKKKPEHVCRCTCKYGKICAYCRIREQCADFINLQQPATSPKVESEEEQVDYCAMEEKLEEKSSRPFLSRVFSELRDMYDIKDAVRPEDFEKSTEQTRRKSTKPPLPFSAKARKSSITKKPKAKKVKKVAKEPNRLISSLHKSCAKKSRGVSQRHGWDWSSTREARKHGWRPGAVLKPIKKVMKYFLEYTPDQAPLAICKKMMQQAEEQERQLPTLNMCKKNGEIFVTLRAINTDNVKMKPIVFKIVKSDLAVTLQQIKRKLKDLGFSKCTCHQSLMLCVCRAPVEKKALEAALQMECHRRGMESCVEHLVLTDTSESDMEFDFDVTPPAAVAKQLAEVRPRMNHSTQTLGKQDLKVKPLYPIQNDSFYIRTYDCALGDRYTGTAYGKLGEQVFEDGLFGYKQGGPHGEPANPGGRLRSNVIWGSKPGGPMQGGGRFGPQRNVGGKTFPGAPKKKQGQSKPIPVRMPQKFYKAAAAAAEAKKAEAEKSKQKKPTDMMEYMMKKGAVSRPWNPAANAY</sequence>
<dbReference type="Proteomes" id="UP000515160">
    <property type="component" value="Chromosome 2R"/>
</dbReference>
<evidence type="ECO:0000259" key="3">
    <source>
        <dbReference type="Pfam" id="PF16032"/>
    </source>
</evidence>
<name>A0A6P8XQT8_DROAB</name>
<keyword evidence="4" id="KW-1185">Reference proteome</keyword>
<protein>
    <submittedName>
        <fullName evidence="5">Uncharacterized protein LOC117574127</fullName>
    </submittedName>
</protein>
<evidence type="ECO:0000313" key="4">
    <source>
        <dbReference type="Proteomes" id="UP000515160"/>
    </source>
</evidence>
<dbReference type="Pfam" id="PF16032">
    <property type="entry name" value="DUF4788"/>
    <property type="match status" value="1"/>
</dbReference>
<dbReference type="InterPro" id="IPR031949">
    <property type="entry name" value="DUF4776"/>
</dbReference>
<feature type="compositionally biased region" description="Basic residues" evidence="1">
    <location>
        <begin position="492"/>
        <end position="509"/>
    </location>
</feature>
<evidence type="ECO:0000313" key="5">
    <source>
        <dbReference type="RefSeq" id="XP_034113675.1"/>
    </source>
</evidence>
<feature type="region of interest" description="Disordered" evidence="1">
    <location>
        <begin position="468"/>
        <end position="512"/>
    </location>
</feature>
<dbReference type="AlphaFoldDB" id="A0A6P8XQT8"/>
<dbReference type="Pfam" id="PF16003">
    <property type="entry name" value="DUF4776"/>
    <property type="match status" value="1"/>
</dbReference>
<proteinExistence type="predicted"/>
<dbReference type="RefSeq" id="XP_034113675.1">
    <property type="nucleotide sequence ID" value="XM_034257784.2"/>
</dbReference>
<dbReference type="OrthoDB" id="7883086at2759"/>
<feature type="region of interest" description="Disordered" evidence="1">
    <location>
        <begin position="822"/>
        <end position="898"/>
    </location>
</feature>
<accession>A0A6P8XQT8</accession>